<organism evidence="1">
    <name type="scientific">freshwater metagenome</name>
    <dbReference type="NCBI Taxonomy" id="449393"/>
    <lineage>
        <taxon>unclassified sequences</taxon>
        <taxon>metagenomes</taxon>
        <taxon>ecological metagenomes</taxon>
    </lineage>
</organism>
<proteinExistence type="predicted"/>
<dbReference type="AlphaFoldDB" id="A0A6J7IA91"/>
<name>A0A6J7IA91_9ZZZZ</name>
<gene>
    <name evidence="1" type="ORF">UFOPK3614_01195</name>
</gene>
<protein>
    <submittedName>
        <fullName evidence="1">Unannotated protein</fullName>
    </submittedName>
</protein>
<accession>A0A6J7IA91</accession>
<sequence length="137" mass="14984">MSLRVCCKQSQKIMPLVAASTTTCAGMSLIHNHQLRATTGKVTSPAVTLDVVQAHNGVWVNCKNIVGNWQTSLKPSCTCRSDSHSFNVKSVIQLLDPLLNQVWWAKDSKSSNFSSIKKLARDHPSLNGFSDTNVVCN</sequence>
<reference evidence="1" key="1">
    <citation type="submission" date="2020-05" db="EMBL/GenBank/DDBJ databases">
        <authorList>
            <person name="Chiriac C."/>
            <person name="Salcher M."/>
            <person name="Ghai R."/>
            <person name="Kavagutti S V."/>
        </authorList>
    </citation>
    <scope>NUCLEOTIDE SEQUENCE</scope>
</reference>
<evidence type="ECO:0000313" key="1">
    <source>
        <dbReference type="EMBL" id="CAB4927396.1"/>
    </source>
</evidence>
<dbReference type="EMBL" id="CAFBMS010000109">
    <property type="protein sequence ID" value="CAB4927396.1"/>
    <property type="molecule type" value="Genomic_DNA"/>
</dbReference>